<accession>A0A0V0TF86</accession>
<comment type="caution">
    <text evidence="2">The sequence shown here is derived from an EMBL/GenBank/DDBJ whole genome shotgun (WGS) entry which is preliminary data.</text>
</comment>
<dbReference type="Proteomes" id="UP000055048">
    <property type="component" value="Unassembled WGS sequence"/>
</dbReference>
<reference evidence="2 3" key="1">
    <citation type="submission" date="2015-01" db="EMBL/GenBank/DDBJ databases">
        <title>Evolution of Trichinella species and genotypes.</title>
        <authorList>
            <person name="Korhonen P.K."/>
            <person name="Edoardo P."/>
            <person name="Giuseppe L.R."/>
            <person name="Gasser R.B."/>
        </authorList>
    </citation>
    <scope>NUCLEOTIDE SEQUENCE [LARGE SCALE GENOMIC DNA]</scope>
    <source>
        <strain evidence="2">ISS417</strain>
    </source>
</reference>
<evidence type="ECO:0008006" key="4">
    <source>
        <dbReference type="Google" id="ProtNLM"/>
    </source>
</evidence>
<protein>
    <recommendedName>
        <fullName evidence="4">Secreted protein</fullName>
    </recommendedName>
</protein>
<evidence type="ECO:0000313" key="2">
    <source>
        <dbReference type="EMBL" id="KRX37614.1"/>
    </source>
</evidence>
<sequence length="96" mass="10646">MLLLLFHAISKVILQCHRCCGGAAAAIDMLCSKLSLLDFSSTPCDHIAKARTKRLSVISSAVLPVTTTTTTTNYSISERLRFIIKIVHKQKVLRKF</sequence>
<dbReference type="AlphaFoldDB" id="A0A0V0TF86"/>
<organism evidence="2 3">
    <name type="scientific">Trichinella murrelli</name>
    <dbReference type="NCBI Taxonomy" id="144512"/>
    <lineage>
        <taxon>Eukaryota</taxon>
        <taxon>Metazoa</taxon>
        <taxon>Ecdysozoa</taxon>
        <taxon>Nematoda</taxon>
        <taxon>Enoplea</taxon>
        <taxon>Dorylaimia</taxon>
        <taxon>Trichinellida</taxon>
        <taxon>Trichinellidae</taxon>
        <taxon>Trichinella</taxon>
    </lineage>
</organism>
<evidence type="ECO:0000313" key="3">
    <source>
        <dbReference type="Proteomes" id="UP000055048"/>
    </source>
</evidence>
<feature type="signal peptide" evidence="1">
    <location>
        <begin position="1"/>
        <end position="25"/>
    </location>
</feature>
<keyword evidence="1" id="KW-0732">Signal</keyword>
<proteinExistence type="predicted"/>
<dbReference type="EMBL" id="JYDJ01000302">
    <property type="protein sequence ID" value="KRX37614.1"/>
    <property type="molecule type" value="Genomic_DNA"/>
</dbReference>
<name>A0A0V0TF86_9BILA</name>
<evidence type="ECO:0000256" key="1">
    <source>
        <dbReference type="SAM" id="SignalP"/>
    </source>
</evidence>
<dbReference type="OrthoDB" id="5931637at2759"/>
<gene>
    <name evidence="2" type="ORF">T05_13003</name>
</gene>
<feature type="chain" id="PRO_5006869063" description="Secreted protein" evidence="1">
    <location>
        <begin position="26"/>
        <end position="96"/>
    </location>
</feature>
<keyword evidence="3" id="KW-1185">Reference proteome</keyword>